<accession>A0A5B0WPY9</accession>
<keyword evidence="3" id="KW-1185">Reference proteome</keyword>
<reference evidence="2 3" key="1">
    <citation type="submission" date="2015-09" db="EMBL/GenBank/DDBJ databases">
        <title>Draft genome sequence and assembly of Photorhabdus sp. VMG, a bacterial symbiont associated with Heterorhabditis zealandica.</title>
        <authorList>
            <person name="Naidoo S."/>
            <person name="Featherston J."/>
            <person name="Mothupi B."/>
            <person name="Gray V.M."/>
        </authorList>
    </citation>
    <scope>NUCLEOTIDE SEQUENCE [LARGE SCALE GENOMIC DNA]</scope>
    <source>
        <strain evidence="2 3">VMG</strain>
    </source>
</reference>
<dbReference type="Proteomes" id="UP000322184">
    <property type="component" value="Unassembled WGS sequence"/>
</dbReference>
<dbReference type="OrthoDB" id="6463145at2"/>
<evidence type="ECO:0000313" key="1">
    <source>
        <dbReference type="EMBL" id="KAA1188305.1"/>
    </source>
</evidence>
<evidence type="ECO:0000313" key="4">
    <source>
        <dbReference type="Proteomes" id="UP000322184"/>
    </source>
</evidence>
<comment type="caution">
    <text evidence="1">The sequence shown here is derived from an EMBL/GenBank/DDBJ whole genome shotgun (WGS) entry which is preliminary data.</text>
</comment>
<dbReference type="Proteomes" id="UP000037727">
    <property type="component" value="Unassembled WGS sequence"/>
</dbReference>
<gene>
    <name evidence="2" type="ORF">AM629_08720</name>
    <name evidence="1" type="ORF">F0L16_11595</name>
</gene>
<reference evidence="1 4" key="2">
    <citation type="submission" date="2019-09" db="EMBL/GenBank/DDBJ databases">
        <title>Whole genome sequence of Photorhabdus heterorhabditis strain ETL (Enterobacteriales: Enterobacteriaceae) a bacterial symbiont of Heterorhabditis zealandica strain ETL (Rhabditida: Heterorhabditidae).</title>
        <authorList>
            <person name="Lulamba T.E."/>
            <person name="Serepa-Dlamini M.H."/>
        </authorList>
    </citation>
    <scope>NUCLEOTIDE SEQUENCE [LARGE SCALE GENOMIC DNA]</scope>
    <source>
        <strain evidence="1 4">ETL</strain>
    </source>
</reference>
<evidence type="ECO:0000313" key="2">
    <source>
        <dbReference type="EMBL" id="KOY62419.1"/>
    </source>
</evidence>
<protein>
    <submittedName>
        <fullName evidence="1">Uncharacterized protein</fullName>
    </submittedName>
</protein>
<name>A0A5B0WPY9_9GAMM</name>
<proteinExistence type="predicted"/>
<sequence>MNKENNKKLLGVGINLNSTYLTKEIQRRLKQASFIFNPDCRSLHFQLNSSHVKLFYGIYSFLEQDGNLDILASCIHDLWCAKYLVDNKTAMQDSITKLEIEYNLQINFLKPYQEFTEKEKQFEKRLIKSDLSIISEVIKDIYLYDDNIVPDNFNYEILLSTNDVIFSDLMTILGHNDNIIEVAAKRIHASWFDIMKEFYFNDERVQFEEKPNINNSDFIKNRDGIRIDLAAIYIVLMEIKYNSLYMGI</sequence>
<dbReference type="AlphaFoldDB" id="A0A5B0WPY9"/>
<organism evidence="1 4">
    <name type="scientific">Photorhabdus heterorhabditis</name>
    <dbReference type="NCBI Taxonomy" id="880156"/>
    <lineage>
        <taxon>Bacteria</taxon>
        <taxon>Pseudomonadati</taxon>
        <taxon>Pseudomonadota</taxon>
        <taxon>Gammaproteobacteria</taxon>
        <taxon>Enterobacterales</taxon>
        <taxon>Morganellaceae</taxon>
        <taxon>Photorhabdus</taxon>
    </lineage>
</organism>
<dbReference type="STRING" id="880156.AM629_08720"/>
<dbReference type="EMBL" id="VTUW01000019">
    <property type="protein sequence ID" value="KAA1188305.1"/>
    <property type="molecule type" value="Genomic_DNA"/>
</dbReference>
<evidence type="ECO:0000313" key="3">
    <source>
        <dbReference type="Proteomes" id="UP000037727"/>
    </source>
</evidence>
<dbReference type="EMBL" id="LJCS01000018">
    <property type="protein sequence ID" value="KOY62419.1"/>
    <property type="molecule type" value="Genomic_DNA"/>
</dbReference>
<dbReference type="RefSeq" id="WP_054478072.1">
    <property type="nucleotide sequence ID" value="NZ_CAWMRL010000018.1"/>
</dbReference>